<evidence type="ECO:0000313" key="2">
    <source>
        <dbReference type="EMBL" id="MBM7803768.1"/>
    </source>
</evidence>
<keyword evidence="1" id="KW-0472">Membrane</keyword>
<accession>A0ABS2RYH7</accession>
<protein>
    <submittedName>
        <fullName evidence="2">Glycine/D-amino acid oxidase-like deaminating enzyme</fullName>
    </submittedName>
</protein>
<feature type="transmembrane region" description="Helical" evidence="1">
    <location>
        <begin position="6"/>
        <end position="26"/>
    </location>
</feature>
<keyword evidence="3" id="KW-1185">Reference proteome</keyword>
<evidence type="ECO:0000313" key="3">
    <source>
        <dbReference type="Proteomes" id="UP000746584"/>
    </source>
</evidence>
<keyword evidence="1" id="KW-1133">Transmembrane helix</keyword>
<gene>
    <name evidence="2" type="ORF">JOE58_003019</name>
</gene>
<comment type="caution">
    <text evidence="2">The sequence shown here is derived from an EMBL/GenBank/DDBJ whole genome shotgun (WGS) entry which is preliminary data.</text>
</comment>
<dbReference type="InterPro" id="IPR036188">
    <property type="entry name" value="FAD/NAD-bd_sf"/>
</dbReference>
<dbReference type="EMBL" id="JAFBCG010000001">
    <property type="protein sequence ID" value="MBM7803768.1"/>
    <property type="molecule type" value="Genomic_DNA"/>
</dbReference>
<reference evidence="2 3" key="1">
    <citation type="submission" date="2021-01" db="EMBL/GenBank/DDBJ databases">
        <title>Sequencing the genomes of 1000 actinobacteria strains.</title>
        <authorList>
            <person name="Klenk H.-P."/>
        </authorList>
    </citation>
    <scope>NUCLEOTIDE SEQUENCE [LARGE SCALE GENOMIC DNA]</scope>
    <source>
        <strain evidence="2 3">DSM 20542</strain>
    </source>
</reference>
<dbReference type="RefSeq" id="WP_175328840.1">
    <property type="nucleotide sequence ID" value="NZ_BMOI01000008.1"/>
</dbReference>
<dbReference type="Proteomes" id="UP000746584">
    <property type="component" value="Unassembled WGS sequence"/>
</dbReference>
<organism evidence="2 3">
    <name type="scientific">Curtobacterium luteum</name>
    <dbReference type="NCBI Taxonomy" id="33881"/>
    <lineage>
        <taxon>Bacteria</taxon>
        <taxon>Bacillati</taxon>
        <taxon>Actinomycetota</taxon>
        <taxon>Actinomycetes</taxon>
        <taxon>Micrococcales</taxon>
        <taxon>Microbacteriaceae</taxon>
        <taxon>Curtobacterium</taxon>
    </lineage>
</organism>
<dbReference type="Gene3D" id="3.50.50.60">
    <property type="entry name" value="FAD/NAD(P)-binding domain"/>
    <property type="match status" value="1"/>
</dbReference>
<evidence type="ECO:0000256" key="1">
    <source>
        <dbReference type="SAM" id="Phobius"/>
    </source>
</evidence>
<keyword evidence="1" id="KW-0812">Transmembrane</keyword>
<proteinExistence type="predicted"/>
<name>A0ABS2RYH7_9MICO</name>
<sequence>MTPLPTTHVVIGGGIVGAATAFALTARGGRARHFRLVKAARSSRQACCTWANSPQHPAHRRSGDRVLLENTLLASIAPSRRP</sequence>